<evidence type="ECO:0008006" key="3">
    <source>
        <dbReference type="Google" id="ProtNLM"/>
    </source>
</evidence>
<dbReference type="AlphaFoldDB" id="K9VCI4"/>
<evidence type="ECO:0000313" key="2">
    <source>
        <dbReference type="Proteomes" id="UP000010478"/>
    </source>
</evidence>
<dbReference type="InterPro" id="IPR025633">
    <property type="entry name" value="DUF4291"/>
</dbReference>
<dbReference type="RefSeq" id="WP_015175195.1">
    <property type="nucleotide sequence ID" value="NC_019729.1"/>
</dbReference>
<dbReference type="HOGENOM" id="CLU_082565_0_0_3"/>
<evidence type="ECO:0000313" key="1">
    <source>
        <dbReference type="EMBL" id="AFZ05873.1"/>
    </source>
</evidence>
<dbReference type="EMBL" id="CP003614">
    <property type="protein sequence ID" value="AFZ05873.1"/>
    <property type="molecule type" value="Genomic_DNA"/>
</dbReference>
<dbReference type="KEGG" id="oni:Osc7112_1341"/>
<dbReference type="STRING" id="179408.Osc7112_1341"/>
<sequence>MVTLLTEPYLNQASKWPKTGRHILAQFDEHTVVVYQAYRPAIGIFAAEQGYFGGEFSLNRMSWIKPNFLWMMYRSAWGTKPGQEVILAVWLKRSAWDEILASAVHSNFVPAVYGSEKEWQQAVKNSAVRLQWDPDRHPSGAKLERRAIQLGLRGSVLASYAGEWIVKIEDISQFVQQQRQYNGGDRTQLLTPCETVYPVIDPDIFQRLGLSAP</sequence>
<keyword evidence="2" id="KW-1185">Reference proteome</keyword>
<name>K9VCI4_9CYAN</name>
<gene>
    <name evidence="1" type="ORF">Osc7112_1341</name>
</gene>
<dbReference type="Pfam" id="PF14124">
    <property type="entry name" value="DUF4291"/>
    <property type="match status" value="1"/>
</dbReference>
<accession>K9VCI4</accession>
<reference evidence="1 2" key="1">
    <citation type="submission" date="2012-05" db="EMBL/GenBank/DDBJ databases">
        <title>Finished chromosome of genome of Oscillatoria sp. PCC 7112.</title>
        <authorList>
            <consortium name="US DOE Joint Genome Institute"/>
            <person name="Gugger M."/>
            <person name="Coursin T."/>
            <person name="Rippka R."/>
            <person name="Tandeau De Marsac N."/>
            <person name="Huntemann M."/>
            <person name="Wei C.-L."/>
            <person name="Han J."/>
            <person name="Detter J.C."/>
            <person name="Han C."/>
            <person name="Tapia R."/>
            <person name="Davenport K."/>
            <person name="Daligault H."/>
            <person name="Erkkila T."/>
            <person name="Gu W."/>
            <person name="Munk A.C.C."/>
            <person name="Teshima H."/>
            <person name="Xu Y."/>
            <person name="Chain P."/>
            <person name="Chen A."/>
            <person name="Krypides N."/>
            <person name="Mavromatis K."/>
            <person name="Markowitz V."/>
            <person name="Szeto E."/>
            <person name="Ivanova N."/>
            <person name="Mikhailova N."/>
            <person name="Ovchinnikova G."/>
            <person name="Pagani I."/>
            <person name="Pati A."/>
            <person name="Goodwin L."/>
            <person name="Peters L."/>
            <person name="Pitluck S."/>
            <person name="Woyke T."/>
            <person name="Kerfeld C."/>
        </authorList>
    </citation>
    <scope>NUCLEOTIDE SEQUENCE [LARGE SCALE GENOMIC DNA]</scope>
    <source>
        <strain evidence="1 2">PCC 7112</strain>
    </source>
</reference>
<proteinExistence type="predicted"/>
<protein>
    <recommendedName>
        <fullName evidence="3">DUF4291 domain-containing protein</fullName>
    </recommendedName>
</protein>
<dbReference type="PANTHER" id="PTHR38567">
    <property type="entry name" value="DUF4291 DOMAIN-CONTAINING PROTEIN"/>
    <property type="match status" value="1"/>
</dbReference>
<dbReference type="PATRIC" id="fig|179408.3.peg.1627"/>
<dbReference type="PANTHER" id="PTHR38567:SF1">
    <property type="entry name" value="DUF4291 DOMAIN-CONTAINING PROTEIN"/>
    <property type="match status" value="1"/>
</dbReference>
<dbReference type="eggNOG" id="ENOG502Z86B">
    <property type="taxonomic scope" value="Bacteria"/>
</dbReference>
<organism evidence="1 2">
    <name type="scientific">Phormidium nigroviride PCC 7112</name>
    <dbReference type="NCBI Taxonomy" id="179408"/>
    <lineage>
        <taxon>Bacteria</taxon>
        <taxon>Bacillati</taxon>
        <taxon>Cyanobacteriota</taxon>
        <taxon>Cyanophyceae</taxon>
        <taxon>Oscillatoriophycideae</taxon>
        <taxon>Oscillatoriales</taxon>
        <taxon>Oscillatoriaceae</taxon>
        <taxon>Phormidium</taxon>
    </lineage>
</organism>
<dbReference type="Proteomes" id="UP000010478">
    <property type="component" value="Chromosome"/>
</dbReference>